<organism evidence="2 3">
    <name type="scientific">Pseudomonas mediterranea</name>
    <dbReference type="NCBI Taxonomy" id="183795"/>
    <lineage>
        <taxon>Bacteria</taxon>
        <taxon>Pseudomonadati</taxon>
        <taxon>Pseudomonadota</taxon>
        <taxon>Gammaproteobacteria</taxon>
        <taxon>Pseudomonadales</taxon>
        <taxon>Pseudomonadaceae</taxon>
        <taxon>Pseudomonas</taxon>
    </lineage>
</organism>
<dbReference type="EMBL" id="LT629790">
    <property type="protein sequence ID" value="SDU66514.1"/>
    <property type="molecule type" value="Genomic_DNA"/>
</dbReference>
<gene>
    <name evidence="2" type="ORF">SAMN05216476_4122</name>
</gene>
<evidence type="ECO:0000256" key="1">
    <source>
        <dbReference type="SAM" id="SignalP"/>
    </source>
</evidence>
<evidence type="ECO:0000313" key="3">
    <source>
        <dbReference type="Proteomes" id="UP000183772"/>
    </source>
</evidence>
<dbReference type="AlphaFoldDB" id="A0AAX2DFG3"/>
<keyword evidence="3" id="KW-1185">Reference proteome</keyword>
<reference evidence="2 3" key="1">
    <citation type="submission" date="2016-10" db="EMBL/GenBank/DDBJ databases">
        <authorList>
            <person name="Varghese N."/>
            <person name="Submissions S."/>
        </authorList>
    </citation>
    <scope>NUCLEOTIDE SEQUENCE [LARGE SCALE GENOMIC DNA]</scope>
    <source>
        <strain evidence="2 3">DSM 16733</strain>
    </source>
</reference>
<feature type="chain" id="PRO_5043903705" evidence="1">
    <location>
        <begin position="27"/>
        <end position="72"/>
    </location>
</feature>
<keyword evidence="1" id="KW-0732">Signal</keyword>
<sequence length="72" mass="7895">MNALKSYCCLLSTIISLLLFSESGLAQDSDVADIILHHGVVEVVDDSFRIRYCGMPSVSRAGRVASRLKPLR</sequence>
<evidence type="ECO:0000313" key="2">
    <source>
        <dbReference type="EMBL" id="SDU66514.1"/>
    </source>
</evidence>
<name>A0AAX2DFG3_9PSED</name>
<feature type="signal peptide" evidence="1">
    <location>
        <begin position="1"/>
        <end position="26"/>
    </location>
</feature>
<proteinExistence type="predicted"/>
<protein>
    <submittedName>
        <fullName evidence="2">Uncharacterized protein</fullName>
    </submittedName>
</protein>
<accession>A0AAX2DFG3</accession>
<dbReference type="Proteomes" id="UP000183772">
    <property type="component" value="Chromosome I"/>
</dbReference>